<comment type="caution">
    <text evidence="1">The sequence shown here is derived from an EMBL/GenBank/DDBJ whole genome shotgun (WGS) entry which is preliminary data.</text>
</comment>
<dbReference type="Pfam" id="PF04672">
    <property type="entry name" value="Methyltransf_19"/>
    <property type="match status" value="1"/>
</dbReference>
<organism evidence="1 2">
    <name type="scientific">Actinacidiphila oryziradicis</name>
    <dbReference type="NCBI Taxonomy" id="2571141"/>
    <lineage>
        <taxon>Bacteria</taxon>
        <taxon>Bacillati</taxon>
        <taxon>Actinomycetota</taxon>
        <taxon>Actinomycetes</taxon>
        <taxon>Kitasatosporales</taxon>
        <taxon>Streptomycetaceae</taxon>
        <taxon>Actinacidiphila</taxon>
    </lineage>
</organism>
<dbReference type="GO" id="GO:0008168">
    <property type="term" value="F:methyltransferase activity"/>
    <property type="evidence" value="ECO:0007669"/>
    <property type="project" value="UniProtKB-KW"/>
</dbReference>
<dbReference type="EMBL" id="SUMC01000016">
    <property type="protein sequence ID" value="TKA10189.1"/>
    <property type="molecule type" value="Genomic_DNA"/>
</dbReference>
<dbReference type="RefSeq" id="WP_136725005.1">
    <property type="nucleotide sequence ID" value="NZ_SUMC01000016.1"/>
</dbReference>
<evidence type="ECO:0000313" key="1">
    <source>
        <dbReference type="EMBL" id="TKA10189.1"/>
    </source>
</evidence>
<dbReference type="AlphaFoldDB" id="A0A4V5N007"/>
<keyword evidence="2" id="KW-1185">Reference proteome</keyword>
<sequence length="275" mass="30110">MTDDLSPEIDAGVPHSARIWNYWLGGRDNSPVDREAGDQYRETFPDIVTVARASRHFLTRSVRYLAGEAGIRQFLDVGSGLPTADNTHEVAQRVAPQSRIVYVDQDPLVLTHARALLTSAPEGITDYIDSDLRRPDEILEAAAKTPDFGRPIALILSGIMGHVPDAEEARSIVRRLLAALPPGSSLSLNDGITVAEDTPYEEAQEEYNDSGAMPYVLRMRTPEEIARFFDGLELIEPGLVHAQLWRPETTLPDGSAPVGQIAGVGYKRRGSTSPQ</sequence>
<accession>A0A4V5N007</accession>
<dbReference type="Gene3D" id="3.40.50.150">
    <property type="entry name" value="Vaccinia Virus protein VP39"/>
    <property type="match status" value="1"/>
</dbReference>
<reference evidence="1 2" key="1">
    <citation type="submission" date="2019-04" db="EMBL/GenBank/DDBJ databases">
        <title>Streptomyces oryziradicis sp. nov., a novel actinomycete isolated from rhizosphere soil of rice (Oryza sativa L.).</title>
        <authorList>
            <person name="Li C."/>
        </authorList>
    </citation>
    <scope>NUCLEOTIDE SEQUENCE [LARGE SCALE GENOMIC DNA]</scope>
    <source>
        <strain evidence="1 2">NEAU-C40</strain>
    </source>
</reference>
<dbReference type="GO" id="GO:0032259">
    <property type="term" value="P:methylation"/>
    <property type="evidence" value="ECO:0007669"/>
    <property type="project" value="UniProtKB-KW"/>
</dbReference>
<dbReference type="InterPro" id="IPR006764">
    <property type="entry name" value="SAM_dep_MeTrfase_SAV2177_type"/>
</dbReference>
<keyword evidence="1" id="KW-0808">Transferase</keyword>
<dbReference type="PIRSF" id="PIRSF017393">
    <property type="entry name" value="MTase_SAV2177"/>
    <property type="match status" value="1"/>
</dbReference>
<keyword evidence="1" id="KW-0489">Methyltransferase</keyword>
<proteinExistence type="predicted"/>
<dbReference type="OrthoDB" id="4134439at2"/>
<dbReference type="InterPro" id="IPR029063">
    <property type="entry name" value="SAM-dependent_MTases_sf"/>
</dbReference>
<dbReference type="SUPFAM" id="SSF53335">
    <property type="entry name" value="S-adenosyl-L-methionine-dependent methyltransferases"/>
    <property type="match status" value="1"/>
</dbReference>
<protein>
    <submittedName>
        <fullName evidence="1">SAM-dependent methyltransferase</fullName>
    </submittedName>
</protein>
<dbReference type="Proteomes" id="UP000305778">
    <property type="component" value="Unassembled WGS sequence"/>
</dbReference>
<name>A0A4V5N007_9ACTN</name>
<evidence type="ECO:0000313" key="2">
    <source>
        <dbReference type="Proteomes" id="UP000305778"/>
    </source>
</evidence>
<gene>
    <name evidence="1" type="ORF">FCI23_18480</name>
</gene>